<dbReference type="EMBL" id="CACVAR010000103">
    <property type="protein sequence ID" value="CAA6802450.1"/>
    <property type="molecule type" value="Genomic_DNA"/>
</dbReference>
<reference evidence="1" key="1">
    <citation type="submission" date="2020-01" db="EMBL/GenBank/DDBJ databases">
        <authorList>
            <person name="Meier V. D."/>
            <person name="Meier V D."/>
        </authorList>
    </citation>
    <scope>NUCLEOTIDE SEQUENCE</scope>
    <source>
        <strain evidence="1">HLG_WM_MAG_03</strain>
    </source>
</reference>
<gene>
    <name evidence="1" type="ORF">HELGO_WM34083</name>
</gene>
<evidence type="ECO:0008006" key="2">
    <source>
        <dbReference type="Google" id="ProtNLM"/>
    </source>
</evidence>
<dbReference type="PROSITE" id="PS51257">
    <property type="entry name" value="PROKAR_LIPOPROTEIN"/>
    <property type="match status" value="1"/>
</dbReference>
<proteinExistence type="predicted"/>
<dbReference type="AlphaFoldDB" id="A0A6S6RZ56"/>
<sequence length="119" mass="13669">MKHITIKHLLLTTLSTFLLLGCLNPEKVTSVKSQIENKKVTTSETIRNIPHVTINDTSYGQHTDEIQEFLSNTPMGSEIYLEQKESGEWYLKVEKTFTVQKDQEETKIIEPLYGESILI</sequence>
<name>A0A6S6RZ56_9BACT</name>
<accession>A0A6S6RZ56</accession>
<protein>
    <recommendedName>
        <fullName evidence="2">Lipoprotein</fullName>
    </recommendedName>
</protein>
<evidence type="ECO:0000313" key="1">
    <source>
        <dbReference type="EMBL" id="CAA6802450.1"/>
    </source>
</evidence>
<organism evidence="1">
    <name type="scientific">uncultured Sulfurovum sp</name>
    <dbReference type="NCBI Taxonomy" id="269237"/>
    <lineage>
        <taxon>Bacteria</taxon>
        <taxon>Pseudomonadati</taxon>
        <taxon>Campylobacterota</taxon>
        <taxon>Epsilonproteobacteria</taxon>
        <taxon>Campylobacterales</taxon>
        <taxon>Sulfurovaceae</taxon>
        <taxon>Sulfurovum</taxon>
        <taxon>environmental samples</taxon>
    </lineage>
</organism>